<feature type="non-terminal residue" evidence="2">
    <location>
        <position position="1"/>
    </location>
</feature>
<proteinExistence type="predicted"/>
<gene>
    <name evidence="2" type="ORF">KI387_022091</name>
</gene>
<dbReference type="EMBL" id="JAHRHJ020000004">
    <property type="protein sequence ID" value="KAH9320322.1"/>
    <property type="molecule type" value="Genomic_DNA"/>
</dbReference>
<dbReference type="AlphaFoldDB" id="A0AA38GB95"/>
<feature type="coiled-coil region" evidence="1">
    <location>
        <begin position="41"/>
        <end position="68"/>
    </location>
</feature>
<feature type="non-terminal residue" evidence="2">
    <location>
        <position position="126"/>
    </location>
</feature>
<keyword evidence="3" id="KW-1185">Reference proteome</keyword>
<evidence type="ECO:0000313" key="3">
    <source>
        <dbReference type="Proteomes" id="UP000824469"/>
    </source>
</evidence>
<accession>A0AA38GB95</accession>
<dbReference type="Proteomes" id="UP000824469">
    <property type="component" value="Unassembled WGS sequence"/>
</dbReference>
<name>A0AA38GB95_TAXCH</name>
<sequence length="126" mass="14057">IATPSADKTREDITASDYQITKVALGKVRTEGAQQDAWASIDMLCQKLKETKDNRNELKEKVEQLTEVLIKLSTPLESIPSSSVSTGFNFLSVPTIEKIAKKGRVVDEWIQKLLQQGKEVIQDVVK</sequence>
<reference evidence="2 3" key="1">
    <citation type="journal article" date="2021" name="Nat. Plants">
        <title>The Taxus genome provides insights into paclitaxel biosynthesis.</title>
        <authorList>
            <person name="Xiong X."/>
            <person name="Gou J."/>
            <person name="Liao Q."/>
            <person name="Li Y."/>
            <person name="Zhou Q."/>
            <person name="Bi G."/>
            <person name="Li C."/>
            <person name="Du R."/>
            <person name="Wang X."/>
            <person name="Sun T."/>
            <person name="Guo L."/>
            <person name="Liang H."/>
            <person name="Lu P."/>
            <person name="Wu Y."/>
            <person name="Zhang Z."/>
            <person name="Ro D.K."/>
            <person name="Shang Y."/>
            <person name="Huang S."/>
            <person name="Yan J."/>
        </authorList>
    </citation>
    <scope>NUCLEOTIDE SEQUENCE [LARGE SCALE GENOMIC DNA]</scope>
    <source>
        <strain evidence="2">Ta-2019</strain>
    </source>
</reference>
<organism evidence="2 3">
    <name type="scientific">Taxus chinensis</name>
    <name type="common">Chinese yew</name>
    <name type="synonym">Taxus wallichiana var. chinensis</name>
    <dbReference type="NCBI Taxonomy" id="29808"/>
    <lineage>
        <taxon>Eukaryota</taxon>
        <taxon>Viridiplantae</taxon>
        <taxon>Streptophyta</taxon>
        <taxon>Embryophyta</taxon>
        <taxon>Tracheophyta</taxon>
        <taxon>Spermatophyta</taxon>
        <taxon>Pinopsida</taxon>
        <taxon>Pinidae</taxon>
        <taxon>Conifers II</taxon>
        <taxon>Cupressales</taxon>
        <taxon>Taxaceae</taxon>
        <taxon>Taxus</taxon>
    </lineage>
</organism>
<evidence type="ECO:0000256" key="1">
    <source>
        <dbReference type="SAM" id="Coils"/>
    </source>
</evidence>
<comment type="caution">
    <text evidence="2">The sequence shown here is derived from an EMBL/GenBank/DDBJ whole genome shotgun (WGS) entry which is preliminary data.</text>
</comment>
<protein>
    <submittedName>
        <fullName evidence="2">Uncharacterized protein</fullName>
    </submittedName>
</protein>
<evidence type="ECO:0000313" key="2">
    <source>
        <dbReference type="EMBL" id="KAH9320322.1"/>
    </source>
</evidence>
<keyword evidence="1" id="KW-0175">Coiled coil</keyword>